<dbReference type="InterPro" id="IPR050861">
    <property type="entry name" value="Dihydroxyacetone_Kinase"/>
</dbReference>
<dbReference type="FunFam" id="1.25.40.340:FF:000002">
    <property type="entry name" value="Dihydroxyacetone kinase, L subunit"/>
    <property type="match status" value="1"/>
</dbReference>
<organism evidence="8 9">
    <name type="scientific">Urochloa decumbens</name>
    <dbReference type="NCBI Taxonomy" id="240449"/>
    <lineage>
        <taxon>Eukaryota</taxon>
        <taxon>Viridiplantae</taxon>
        <taxon>Streptophyta</taxon>
        <taxon>Embryophyta</taxon>
        <taxon>Tracheophyta</taxon>
        <taxon>Spermatophyta</taxon>
        <taxon>Magnoliopsida</taxon>
        <taxon>Liliopsida</taxon>
        <taxon>Poales</taxon>
        <taxon>Poaceae</taxon>
        <taxon>PACMAD clade</taxon>
        <taxon>Panicoideae</taxon>
        <taxon>Panicodae</taxon>
        <taxon>Paniceae</taxon>
        <taxon>Melinidinae</taxon>
        <taxon>Urochloa</taxon>
    </lineage>
</organism>
<evidence type="ECO:0000256" key="3">
    <source>
        <dbReference type="ARBA" id="ARBA00022741"/>
    </source>
</evidence>
<evidence type="ECO:0000259" key="7">
    <source>
        <dbReference type="PROSITE" id="PS51481"/>
    </source>
</evidence>
<feature type="domain" description="DhaL" evidence="6">
    <location>
        <begin position="340"/>
        <end position="542"/>
    </location>
</feature>
<keyword evidence="9" id="KW-1185">Reference proteome</keyword>
<dbReference type="Gene3D" id="3.40.50.10440">
    <property type="entry name" value="Dihydroxyacetone kinase, domain 1"/>
    <property type="match status" value="1"/>
</dbReference>
<dbReference type="PANTHER" id="PTHR28629">
    <property type="entry name" value="TRIOKINASE/FMN CYCLASE"/>
    <property type="match status" value="1"/>
</dbReference>
<dbReference type="GO" id="GO:0005975">
    <property type="term" value="P:carbohydrate metabolic process"/>
    <property type="evidence" value="ECO:0007669"/>
    <property type="project" value="UniProtKB-ARBA"/>
</dbReference>
<reference evidence="8 9" key="2">
    <citation type="submission" date="2024-10" db="EMBL/GenBank/DDBJ databases">
        <authorList>
            <person name="Ryan C."/>
        </authorList>
    </citation>
    <scope>NUCLEOTIDE SEQUENCE [LARGE SCALE GENOMIC DNA]</scope>
</reference>
<dbReference type="EMBL" id="OZ075123">
    <property type="protein sequence ID" value="CAL4918732.1"/>
    <property type="molecule type" value="Genomic_DNA"/>
</dbReference>
<evidence type="ECO:0000256" key="1">
    <source>
        <dbReference type="ARBA" id="ARBA00008757"/>
    </source>
</evidence>
<dbReference type="GO" id="GO:0016301">
    <property type="term" value="F:kinase activity"/>
    <property type="evidence" value="ECO:0007669"/>
    <property type="project" value="UniProtKB-KW"/>
</dbReference>
<dbReference type="InterPro" id="IPR004006">
    <property type="entry name" value="DhaK_dom"/>
</dbReference>
<gene>
    <name evidence="8" type="ORF">URODEC1_LOCUS19344</name>
</gene>
<keyword evidence="2" id="KW-0808">Transferase</keyword>
<evidence type="ECO:0000313" key="9">
    <source>
        <dbReference type="Proteomes" id="UP001497457"/>
    </source>
</evidence>
<protein>
    <recommendedName>
        <fullName evidence="10">3,4-dihydroxy-2-butanone kinase</fullName>
    </recommendedName>
</protein>
<accession>A0ABC8X055</accession>
<dbReference type="SUPFAM" id="SSF82549">
    <property type="entry name" value="DAK1/DegV-like"/>
    <property type="match status" value="1"/>
</dbReference>
<proteinExistence type="inferred from homology"/>
<evidence type="ECO:0000256" key="5">
    <source>
        <dbReference type="ARBA" id="ARBA00022840"/>
    </source>
</evidence>
<evidence type="ECO:0000313" key="8">
    <source>
        <dbReference type="EMBL" id="CAL4918732.1"/>
    </source>
</evidence>
<dbReference type="SUPFAM" id="SSF101473">
    <property type="entry name" value="DhaL-like"/>
    <property type="match status" value="1"/>
</dbReference>
<dbReference type="PROSITE" id="PS51480">
    <property type="entry name" value="DHAL"/>
    <property type="match status" value="1"/>
</dbReference>
<evidence type="ECO:0000256" key="4">
    <source>
        <dbReference type="ARBA" id="ARBA00022777"/>
    </source>
</evidence>
<dbReference type="GO" id="GO:0005524">
    <property type="term" value="F:ATP binding"/>
    <property type="evidence" value="ECO:0007669"/>
    <property type="project" value="UniProtKB-KW"/>
</dbReference>
<dbReference type="Gene3D" id="1.25.40.340">
    <property type="match status" value="1"/>
</dbReference>
<dbReference type="PANTHER" id="PTHR28629:SF11">
    <property type="entry name" value="3,4-DIHYDROXY-2-BUTANONE KINASE"/>
    <property type="match status" value="1"/>
</dbReference>
<keyword evidence="4" id="KW-0418">Kinase</keyword>
<dbReference type="Pfam" id="PF02734">
    <property type="entry name" value="Dak2"/>
    <property type="match status" value="1"/>
</dbReference>
<reference evidence="9" key="1">
    <citation type="submission" date="2024-06" db="EMBL/GenBank/DDBJ databases">
        <authorList>
            <person name="Ryan C."/>
        </authorList>
    </citation>
    <scope>NUCLEOTIDE SEQUENCE [LARGE SCALE GENOMIC DNA]</scope>
</reference>
<evidence type="ECO:0000256" key="2">
    <source>
        <dbReference type="ARBA" id="ARBA00022679"/>
    </source>
</evidence>
<keyword evidence="3" id="KW-0547">Nucleotide-binding</keyword>
<keyword evidence="5" id="KW-0067">ATP-binding</keyword>
<sequence>MAARGKKLINDPNDVVTQFIEGLAETYPCLQYLDGFPEVKVVLRSDVAVGTYDKNYTGDRLNFGLAAEEAKSEGYKVEMVIVGDDCALPPTQGIAGRRGLAGTILVNKVAGAAADACLPLEEVAEQARHAAKLVGTVGVALSVCTLPGQEISERLGPEQIELGLGIHGEPGIAVTEHQRVDAVVTHVVKQILSLETRYVPITRGDRVILLTNGYTIIKCCCCISSVKIAKLGATPIMELMIATRKAVRELQLEYGITTDRVYTGSFMTSLDMQGFSISIMKSDTTILQWLDASTKAPCWPAGTDGDRQKPAKVAVPAPPSCAIKSDKMLQQSRELTKEGCILEASIEAGAKEIIRIKDSLNEWDSKVGDGDCGTTMHRGAIAILDDMKKCYPMNDAAETVNEIGATVRGVMGGTTGILYDILCKAAYASLKGIKTVEAKHWANALQASICAISKYGGARVGYRTMLDALIPASEILRERLEAGDDPLDAFVVSSEAAMTGAESTRHMQAQAGRSSYIAADKLASAPDPGAMAAAAWYRAVALSLKSAWCHSKP</sequence>
<evidence type="ECO:0000259" key="6">
    <source>
        <dbReference type="PROSITE" id="PS51480"/>
    </source>
</evidence>
<dbReference type="FunFam" id="3.30.1180.20:FF:000001">
    <property type="entry name" value="Dihydroxyacetone kinase 1"/>
    <property type="match status" value="1"/>
</dbReference>
<dbReference type="InterPro" id="IPR036117">
    <property type="entry name" value="DhaL_dom_sf"/>
</dbReference>
<feature type="domain" description="DhaK" evidence="7">
    <location>
        <begin position="1"/>
        <end position="299"/>
    </location>
</feature>
<comment type="similarity">
    <text evidence="1">Belongs to the dihydroxyacetone kinase (DAK) family.</text>
</comment>
<name>A0ABC8X055_9POAL</name>
<dbReference type="Pfam" id="PF02733">
    <property type="entry name" value="Dak1"/>
    <property type="match status" value="1"/>
</dbReference>
<dbReference type="Gene3D" id="3.30.1180.20">
    <property type="entry name" value="Dihydroxyacetone kinase, domain 2"/>
    <property type="match status" value="1"/>
</dbReference>
<dbReference type="PROSITE" id="PS51481">
    <property type="entry name" value="DHAK"/>
    <property type="match status" value="1"/>
</dbReference>
<evidence type="ECO:0008006" key="10">
    <source>
        <dbReference type="Google" id="ProtNLM"/>
    </source>
</evidence>
<dbReference type="SMART" id="SM01120">
    <property type="entry name" value="Dak2"/>
    <property type="match status" value="1"/>
</dbReference>
<dbReference type="Proteomes" id="UP001497457">
    <property type="component" value="Chromosome 13rd"/>
</dbReference>
<dbReference type="AlphaFoldDB" id="A0ABC8X055"/>
<dbReference type="InterPro" id="IPR004007">
    <property type="entry name" value="DhaL_dom"/>
</dbReference>